<name>A0A846WJ70_9ACTN</name>
<comment type="caution">
    <text evidence="8">The sequence shown here is derived from an EMBL/GenBank/DDBJ whole genome shotgun (WGS) entry which is preliminary data.</text>
</comment>
<feature type="modified residue" description="4-aspartylphosphate" evidence="5">
    <location>
        <position position="54"/>
    </location>
</feature>
<dbReference type="SUPFAM" id="SSF52172">
    <property type="entry name" value="CheY-like"/>
    <property type="match status" value="1"/>
</dbReference>
<dbReference type="Pfam" id="PF00072">
    <property type="entry name" value="Response_reg"/>
    <property type="match status" value="1"/>
</dbReference>
<dbReference type="PROSITE" id="PS50110">
    <property type="entry name" value="RESPONSE_REGULATORY"/>
    <property type="match status" value="1"/>
</dbReference>
<organism evidence="8 9">
    <name type="scientific">Gordonia polyisoprenivorans</name>
    <dbReference type="NCBI Taxonomy" id="84595"/>
    <lineage>
        <taxon>Bacteria</taxon>
        <taxon>Bacillati</taxon>
        <taxon>Actinomycetota</taxon>
        <taxon>Actinomycetes</taxon>
        <taxon>Mycobacteriales</taxon>
        <taxon>Gordoniaceae</taxon>
        <taxon>Gordonia</taxon>
    </lineage>
</organism>
<keyword evidence="1 5" id="KW-0597">Phosphoprotein</keyword>
<feature type="domain" description="HTH luxR-type" evidence="6">
    <location>
        <begin position="148"/>
        <end position="213"/>
    </location>
</feature>
<proteinExistence type="predicted"/>
<evidence type="ECO:0000256" key="1">
    <source>
        <dbReference type="ARBA" id="ARBA00022553"/>
    </source>
</evidence>
<dbReference type="SMART" id="SM00448">
    <property type="entry name" value="REC"/>
    <property type="match status" value="1"/>
</dbReference>
<evidence type="ECO:0000256" key="5">
    <source>
        <dbReference type="PROSITE-ProRule" id="PRU00169"/>
    </source>
</evidence>
<dbReference type="InterPro" id="IPR058245">
    <property type="entry name" value="NreC/VraR/RcsB-like_REC"/>
</dbReference>
<dbReference type="GeneID" id="90157482"/>
<dbReference type="SMART" id="SM00421">
    <property type="entry name" value="HTH_LUXR"/>
    <property type="match status" value="1"/>
</dbReference>
<dbReference type="InterPro" id="IPR016032">
    <property type="entry name" value="Sig_transdc_resp-reg_C-effctor"/>
</dbReference>
<gene>
    <name evidence="8" type="ORF">HGA05_04945</name>
</gene>
<dbReference type="InterPro" id="IPR000792">
    <property type="entry name" value="Tscrpt_reg_LuxR_C"/>
</dbReference>
<dbReference type="CDD" id="cd17535">
    <property type="entry name" value="REC_NarL-like"/>
    <property type="match status" value="1"/>
</dbReference>
<dbReference type="CDD" id="cd06170">
    <property type="entry name" value="LuxR_C_like"/>
    <property type="match status" value="1"/>
</dbReference>
<dbReference type="PRINTS" id="PR00038">
    <property type="entry name" value="HTHLUXR"/>
</dbReference>
<dbReference type="GO" id="GO:0006355">
    <property type="term" value="P:regulation of DNA-templated transcription"/>
    <property type="evidence" value="ECO:0007669"/>
    <property type="project" value="InterPro"/>
</dbReference>
<sequence length="215" mass="22579">MTTILIADDHAAIRAGLRMMLEPAEGIDVIGEATDGDQAITGARDLRPDVVLMDVRMPGTDGIRATEVIVGEGICPVVVLTTFDLDEYVFGALRAGASGFLLKTASAEVIIDAVRAVVRGDAALSPEITRRVVDAVRTTPGGSPTPPPPTALDDLTARERDVLRCLGEGLANAEIASTLFITEATVKTHVSRVLMKLGLESRVQAAILVRDLGGV</sequence>
<dbReference type="InterPro" id="IPR001789">
    <property type="entry name" value="Sig_transdc_resp-reg_receiver"/>
</dbReference>
<protein>
    <submittedName>
        <fullName evidence="8">Response regulator transcription factor</fullName>
    </submittedName>
</protein>
<dbReference type="RefSeq" id="WP_006369213.1">
    <property type="nucleotide sequence ID" value="NZ_JAAXPC010000002.1"/>
</dbReference>
<dbReference type="OMA" id="EYENGQQ"/>
<dbReference type="EMBL" id="JAAXPC010000002">
    <property type="protein sequence ID" value="NKY00913.1"/>
    <property type="molecule type" value="Genomic_DNA"/>
</dbReference>
<dbReference type="GO" id="GO:0000160">
    <property type="term" value="P:phosphorelay signal transduction system"/>
    <property type="evidence" value="ECO:0007669"/>
    <property type="project" value="InterPro"/>
</dbReference>
<dbReference type="Proteomes" id="UP000563898">
    <property type="component" value="Unassembled WGS sequence"/>
</dbReference>
<dbReference type="GO" id="GO:0003677">
    <property type="term" value="F:DNA binding"/>
    <property type="evidence" value="ECO:0007669"/>
    <property type="project" value="UniProtKB-KW"/>
</dbReference>
<dbReference type="InterPro" id="IPR011006">
    <property type="entry name" value="CheY-like_superfamily"/>
</dbReference>
<dbReference type="Gene3D" id="3.40.50.2300">
    <property type="match status" value="1"/>
</dbReference>
<dbReference type="InterPro" id="IPR039420">
    <property type="entry name" value="WalR-like"/>
</dbReference>
<evidence type="ECO:0000259" key="6">
    <source>
        <dbReference type="PROSITE" id="PS50043"/>
    </source>
</evidence>
<evidence type="ECO:0000259" key="7">
    <source>
        <dbReference type="PROSITE" id="PS50110"/>
    </source>
</evidence>
<dbReference type="PANTHER" id="PTHR43214:SF24">
    <property type="entry name" value="TRANSCRIPTIONAL REGULATORY PROTEIN NARL-RELATED"/>
    <property type="match status" value="1"/>
</dbReference>
<reference evidence="8 9" key="1">
    <citation type="submission" date="2020-04" db="EMBL/GenBank/DDBJ databases">
        <title>MicrobeNet Type strains.</title>
        <authorList>
            <person name="Nicholson A.C."/>
        </authorList>
    </citation>
    <scope>NUCLEOTIDE SEQUENCE [LARGE SCALE GENOMIC DNA]</scope>
    <source>
        <strain evidence="8 9">ATCC BAA-14</strain>
    </source>
</reference>
<dbReference type="PANTHER" id="PTHR43214">
    <property type="entry name" value="TWO-COMPONENT RESPONSE REGULATOR"/>
    <property type="match status" value="1"/>
</dbReference>
<keyword evidence="4" id="KW-0804">Transcription</keyword>
<dbReference type="PROSITE" id="PS50043">
    <property type="entry name" value="HTH_LUXR_2"/>
    <property type="match status" value="1"/>
</dbReference>
<feature type="domain" description="Response regulatory" evidence="7">
    <location>
        <begin position="3"/>
        <end position="118"/>
    </location>
</feature>
<evidence type="ECO:0000256" key="3">
    <source>
        <dbReference type="ARBA" id="ARBA00023125"/>
    </source>
</evidence>
<accession>A0A846WJ70</accession>
<keyword evidence="3" id="KW-0238">DNA-binding</keyword>
<dbReference type="Pfam" id="PF00196">
    <property type="entry name" value="GerE"/>
    <property type="match status" value="1"/>
</dbReference>
<keyword evidence="2" id="KW-0805">Transcription regulation</keyword>
<evidence type="ECO:0000256" key="2">
    <source>
        <dbReference type="ARBA" id="ARBA00023015"/>
    </source>
</evidence>
<evidence type="ECO:0000313" key="8">
    <source>
        <dbReference type="EMBL" id="NKY00913.1"/>
    </source>
</evidence>
<evidence type="ECO:0000313" key="9">
    <source>
        <dbReference type="Proteomes" id="UP000563898"/>
    </source>
</evidence>
<dbReference type="PROSITE" id="PS00622">
    <property type="entry name" value="HTH_LUXR_1"/>
    <property type="match status" value="1"/>
</dbReference>
<evidence type="ECO:0000256" key="4">
    <source>
        <dbReference type="ARBA" id="ARBA00023163"/>
    </source>
</evidence>
<dbReference type="AlphaFoldDB" id="A0A846WJ70"/>
<dbReference type="SUPFAM" id="SSF46894">
    <property type="entry name" value="C-terminal effector domain of the bipartite response regulators"/>
    <property type="match status" value="1"/>
</dbReference>